<protein>
    <recommendedName>
        <fullName evidence="3">POX domain-containing protein</fullName>
    </recommendedName>
</protein>
<dbReference type="Proteomes" id="UP000006882">
    <property type="component" value="Chromosome G6"/>
</dbReference>
<dbReference type="EMBL" id="CM007656">
    <property type="protein sequence ID" value="ONI00787.1"/>
    <property type="molecule type" value="Genomic_DNA"/>
</dbReference>
<feature type="region of interest" description="Disordered" evidence="2">
    <location>
        <begin position="1"/>
        <end position="40"/>
    </location>
</feature>
<feature type="compositionally biased region" description="Low complexity" evidence="2">
    <location>
        <begin position="111"/>
        <end position="122"/>
    </location>
</feature>
<evidence type="ECO:0000259" key="3">
    <source>
        <dbReference type="SMART" id="SM00574"/>
    </source>
</evidence>
<feature type="region of interest" description="Disordered" evidence="2">
    <location>
        <begin position="110"/>
        <end position="139"/>
    </location>
</feature>
<feature type="compositionally biased region" description="Low complexity" evidence="2">
    <location>
        <begin position="280"/>
        <end position="300"/>
    </location>
</feature>
<dbReference type="Gene3D" id="1.10.10.60">
    <property type="entry name" value="Homeodomain-like"/>
    <property type="match status" value="1"/>
</dbReference>
<feature type="domain" description="POX" evidence="3">
    <location>
        <begin position="376"/>
        <end position="535"/>
    </location>
</feature>
<gene>
    <name evidence="4" type="ORF">PRUPE_6G105100</name>
</gene>
<dbReference type="AlphaFoldDB" id="A0A251NN89"/>
<feature type="region of interest" description="Disordered" evidence="2">
    <location>
        <begin position="516"/>
        <end position="548"/>
    </location>
</feature>
<feature type="compositionally biased region" description="Polar residues" evidence="2">
    <location>
        <begin position="128"/>
        <end position="138"/>
    </location>
</feature>
<dbReference type="InterPro" id="IPR006563">
    <property type="entry name" value="POX_dom"/>
</dbReference>
<keyword evidence="1" id="KW-0175">Coiled coil</keyword>
<dbReference type="Gramene" id="ONI00787">
    <property type="protein sequence ID" value="ONI00787"/>
    <property type="gene ID" value="PRUPE_6G105100"/>
</dbReference>
<name>A0A251NN89_PRUPE</name>
<feature type="compositionally biased region" description="Polar residues" evidence="2">
    <location>
        <begin position="533"/>
        <end position="542"/>
    </location>
</feature>
<dbReference type="SMART" id="SM00574">
    <property type="entry name" value="POX"/>
    <property type="match status" value="1"/>
</dbReference>
<sequence length="651" mass="70953">MEMSGFRPELHVAQQSRRDKLRVHQTSSPPHHLDSEKLPIHPGLNPDIVHVRNVRNANLLYDPTVFSSEMLNFSINTNALSGQGSGESENFGNWRSLNPPQSLDWVTNYTSGSVGSGSNNQNHMFGSRESNNNMSPSTPHLLKPSSFHGYQDVQSSLANQSAEISSHHVSQKHLGTMHFSSPPLNYLNTLQDVVTSASTGAQDQLEMASLVQQRIMENELVLLPSYVNQSNTLRFDNASSNSWMNRQPVENRHHWSSGGGGGMGFSTAKNVDEDMRNGMNNDSNQQGLSLSLSSNPPSNNKLPAAQFGSQDLHASSHDDHAFKDVQSPKTGKSSADYLCSIAKPSIISKACGKSLQDIVGTSTSACRSTGPLGPFTGYATILKSSKFLKPAQQLLDEFCRNSDSKLTKTREASERMSGDVSASASVSVSTDAANAVETEAVTKGNNSGASSSTFYGSNEITSDGGAASISSGSFGPEYQQKKAKLLYMQEEVSNWFINARVRVWKPMVEEIHMLETRGGSVEASQDPTKKDGNSLTEGTSSRPDTEHQLGINNMMHDRQLECSGDEEQQYQEIKRSRIECQVPSSMDGGLMGFVPYQRSGLEVGGLGAVSLTLGLRHGVESAQQQQQQQLQQQEDQLRRQLGSQMIRDFVG</sequence>
<evidence type="ECO:0000256" key="2">
    <source>
        <dbReference type="SAM" id="MobiDB-lite"/>
    </source>
</evidence>
<keyword evidence="5" id="KW-1185">Reference proteome</keyword>
<organism evidence="4 5">
    <name type="scientific">Prunus persica</name>
    <name type="common">Peach</name>
    <name type="synonym">Amygdalus persica</name>
    <dbReference type="NCBI Taxonomy" id="3760"/>
    <lineage>
        <taxon>Eukaryota</taxon>
        <taxon>Viridiplantae</taxon>
        <taxon>Streptophyta</taxon>
        <taxon>Embryophyta</taxon>
        <taxon>Tracheophyta</taxon>
        <taxon>Spermatophyta</taxon>
        <taxon>Magnoliopsida</taxon>
        <taxon>eudicotyledons</taxon>
        <taxon>Gunneridae</taxon>
        <taxon>Pentapetalae</taxon>
        <taxon>rosids</taxon>
        <taxon>fabids</taxon>
        <taxon>Rosales</taxon>
        <taxon>Rosaceae</taxon>
        <taxon>Amygdaloideae</taxon>
        <taxon>Amygdaleae</taxon>
        <taxon>Prunus</taxon>
    </lineage>
</organism>
<proteinExistence type="predicted"/>
<feature type="region of interest" description="Disordered" evidence="2">
    <location>
        <begin position="252"/>
        <end position="305"/>
    </location>
</feature>
<feature type="coiled-coil region" evidence="1">
    <location>
        <begin position="616"/>
        <end position="643"/>
    </location>
</feature>
<evidence type="ECO:0000313" key="5">
    <source>
        <dbReference type="Proteomes" id="UP000006882"/>
    </source>
</evidence>
<reference evidence="4 5" key="1">
    <citation type="journal article" date="2013" name="Nat. Genet.">
        <title>The high-quality draft genome of peach (Prunus persica) identifies unique patterns of genetic diversity, domestication and genome evolution.</title>
        <authorList>
            <consortium name="International Peach Genome Initiative"/>
            <person name="Verde I."/>
            <person name="Abbott A.G."/>
            <person name="Scalabrin S."/>
            <person name="Jung S."/>
            <person name="Shu S."/>
            <person name="Marroni F."/>
            <person name="Zhebentyayeva T."/>
            <person name="Dettori M.T."/>
            <person name="Grimwood J."/>
            <person name="Cattonaro F."/>
            <person name="Zuccolo A."/>
            <person name="Rossini L."/>
            <person name="Jenkins J."/>
            <person name="Vendramin E."/>
            <person name="Meisel L.A."/>
            <person name="Decroocq V."/>
            <person name="Sosinski B."/>
            <person name="Prochnik S."/>
            <person name="Mitros T."/>
            <person name="Policriti A."/>
            <person name="Cipriani G."/>
            <person name="Dondini L."/>
            <person name="Ficklin S."/>
            <person name="Goodstein D.M."/>
            <person name="Xuan P."/>
            <person name="Del Fabbro C."/>
            <person name="Aramini V."/>
            <person name="Copetti D."/>
            <person name="Gonzalez S."/>
            <person name="Horner D.S."/>
            <person name="Falchi R."/>
            <person name="Lucas S."/>
            <person name="Mica E."/>
            <person name="Maldonado J."/>
            <person name="Lazzari B."/>
            <person name="Bielenberg D."/>
            <person name="Pirona R."/>
            <person name="Miculan M."/>
            <person name="Barakat A."/>
            <person name="Testolin R."/>
            <person name="Stella A."/>
            <person name="Tartarini S."/>
            <person name="Tonutti P."/>
            <person name="Arus P."/>
            <person name="Orellana A."/>
            <person name="Wells C."/>
            <person name="Main D."/>
            <person name="Vizzotto G."/>
            <person name="Silva H."/>
            <person name="Salamini F."/>
            <person name="Schmutz J."/>
            <person name="Morgante M."/>
            <person name="Rokhsar D.S."/>
        </authorList>
    </citation>
    <scope>NUCLEOTIDE SEQUENCE [LARGE SCALE GENOMIC DNA]</scope>
    <source>
        <strain evidence="5">cv. Nemared</strain>
    </source>
</reference>
<dbReference type="Pfam" id="PF07526">
    <property type="entry name" value="POX"/>
    <property type="match status" value="1"/>
</dbReference>
<evidence type="ECO:0000313" key="4">
    <source>
        <dbReference type="EMBL" id="ONI00787.1"/>
    </source>
</evidence>
<evidence type="ECO:0000256" key="1">
    <source>
        <dbReference type="SAM" id="Coils"/>
    </source>
</evidence>
<accession>A0A251NN89</accession>